<dbReference type="AlphaFoldDB" id="A0A4Z2ILG1"/>
<accession>A0A4Z2ILG1</accession>
<dbReference type="Proteomes" id="UP000314294">
    <property type="component" value="Unassembled WGS sequence"/>
</dbReference>
<proteinExistence type="predicted"/>
<gene>
    <name evidence="1" type="ORF">EYF80_011192</name>
</gene>
<evidence type="ECO:0000313" key="2">
    <source>
        <dbReference type="Proteomes" id="UP000314294"/>
    </source>
</evidence>
<keyword evidence="2" id="KW-1185">Reference proteome</keyword>
<evidence type="ECO:0000313" key="1">
    <source>
        <dbReference type="EMBL" id="TNN78597.1"/>
    </source>
</evidence>
<comment type="caution">
    <text evidence="1">The sequence shown here is derived from an EMBL/GenBank/DDBJ whole genome shotgun (WGS) entry which is preliminary data.</text>
</comment>
<sequence>MNPKLCDTKSQQSMYKLMTVTEDMLQMSYSDVLQRIDESYLIVSSNCTHFPFIFGRCALERADPSNNPPPLLCYYHLSSLLGGQKLKCGVLFPHRGGLAFP</sequence>
<protein>
    <submittedName>
        <fullName evidence="1">Uncharacterized protein</fullName>
    </submittedName>
</protein>
<dbReference type="EMBL" id="SRLO01000072">
    <property type="protein sequence ID" value="TNN78597.1"/>
    <property type="molecule type" value="Genomic_DNA"/>
</dbReference>
<organism evidence="1 2">
    <name type="scientific">Liparis tanakae</name>
    <name type="common">Tanaka's snailfish</name>
    <dbReference type="NCBI Taxonomy" id="230148"/>
    <lineage>
        <taxon>Eukaryota</taxon>
        <taxon>Metazoa</taxon>
        <taxon>Chordata</taxon>
        <taxon>Craniata</taxon>
        <taxon>Vertebrata</taxon>
        <taxon>Euteleostomi</taxon>
        <taxon>Actinopterygii</taxon>
        <taxon>Neopterygii</taxon>
        <taxon>Teleostei</taxon>
        <taxon>Neoteleostei</taxon>
        <taxon>Acanthomorphata</taxon>
        <taxon>Eupercaria</taxon>
        <taxon>Perciformes</taxon>
        <taxon>Cottioidei</taxon>
        <taxon>Cottales</taxon>
        <taxon>Liparidae</taxon>
        <taxon>Liparis</taxon>
    </lineage>
</organism>
<reference evidence="1 2" key="1">
    <citation type="submission" date="2019-03" db="EMBL/GenBank/DDBJ databases">
        <title>First draft genome of Liparis tanakae, snailfish: a comprehensive survey of snailfish specific genes.</title>
        <authorList>
            <person name="Kim W."/>
            <person name="Song I."/>
            <person name="Jeong J.-H."/>
            <person name="Kim D."/>
            <person name="Kim S."/>
            <person name="Ryu S."/>
            <person name="Song J.Y."/>
            <person name="Lee S.K."/>
        </authorList>
    </citation>
    <scope>NUCLEOTIDE SEQUENCE [LARGE SCALE GENOMIC DNA]</scope>
    <source>
        <tissue evidence="1">Muscle</tissue>
    </source>
</reference>
<name>A0A4Z2ILG1_9TELE</name>